<reference evidence="1 2" key="1">
    <citation type="submission" date="2018-08" db="EMBL/GenBank/DDBJ databases">
        <title>A genome reference for cultivated species of the human gut microbiota.</title>
        <authorList>
            <person name="Zou Y."/>
            <person name="Xue W."/>
            <person name="Luo G."/>
        </authorList>
    </citation>
    <scope>NUCLEOTIDE SEQUENCE [LARGE SCALE GENOMIC DNA]</scope>
    <source>
        <strain evidence="1 2">AM23-23</strain>
    </source>
</reference>
<organism evidence="1 2">
    <name type="scientific">Phocaeicola plebeius</name>
    <dbReference type="NCBI Taxonomy" id="310297"/>
    <lineage>
        <taxon>Bacteria</taxon>
        <taxon>Pseudomonadati</taxon>
        <taxon>Bacteroidota</taxon>
        <taxon>Bacteroidia</taxon>
        <taxon>Bacteroidales</taxon>
        <taxon>Bacteroidaceae</taxon>
        <taxon>Phocaeicola</taxon>
    </lineage>
</organism>
<dbReference type="AlphaFoldDB" id="A0A414RJN2"/>
<proteinExistence type="predicted"/>
<name>A0A414RJN2_9BACT</name>
<sequence>MAVKFDFSDVDSFFEQGISEIRDIVDKVGNEADEYDVKDGSYQDRTKTLRRSNKHNVEDDCSLTLYNDAASPQGYHYASNVESKGFRVRSGGALYAEKRLKEEIK</sequence>
<dbReference type="Proteomes" id="UP000283485">
    <property type="component" value="Unassembled WGS sequence"/>
</dbReference>
<evidence type="ECO:0008006" key="3">
    <source>
        <dbReference type="Google" id="ProtNLM"/>
    </source>
</evidence>
<evidence type="ECO:0000313" key="1">
    <source>
        <dbReference type="EMBL" id="RHF93378.1"/>
    </source>
</evidence>
<dbReference type="EMBL" id="QRHQ01000001">
    <property type="protein sequence ID" value="RHF93378.1"/>
    <property type="molecule type" value="Genomic_DNA"/>
</dbReference>
<dbReference type="RefSeq" id="WP_118210922.1">
    <property type="nucleotide sequence ID" value="NZ_CAUDCD010000008.1"/>
</dbReference>
<evidence type="ECO:0000313" key="2">
    <source>
        <dbReference type="Proteomes" id="UP000283485"/>
    </source>
</evidence>
<accession>A0A414RJN2</accession>
<protein>
    <recommendedName>
        <fullName evidence="3">HK97 gp10 family phage protein</fullName>
    </recommendedName>
</protein>
<comment type="caution">
    <text evidence="1">The sequence shown here is derived from an EMBL/GenBank/DDBJ whole genome shotgun (WGS) entry which is preliminary data.</text>
</comment>
<gene>
    <name evidence="1" type="ORF">DW653_00460</name>
</gene>